<dbReference type="CDD" id="cd10981">
    <property type="entry name" value="ZnPC_S1P1"/>
    <property type="match status" value="1"/>
</dbReference>
<dbReference type="GO" id="GO:0016788">
    <property type="term" value="F:hydrolase activity, acting on ester bonds"/>
    <property type="evidence" value="ECO:0007669"/>
    <property type="project" value="InterPro"/>
</dbReference>
<comment type="caution">
    <text evidence="1">The sequence shown here is derived from an EMBL/GenBank/DDBJ whole genome shotgun (WGS) entry which is preliminary data.</text>
</comment>
<dbReference type="OrthoDB" id="267579at2"/>
<organism evidence="1 2">
    <name type="scientific">Mucilaginibacter polytrichastri</name>
    <dbReference type="NCBI Taxonomy" id="1302689"/>
    <lineage>
        <taxon>Bacteria</taxon>
        <taxon>Pseudomonadati</taxon>
        <taxon>Bacteroidota</taxon>
        <taxon>Sphingobacteriia</taxon>
        <taxon>Sphingobacteriales</taxon>
        <taxon>Sphingobacteriaceae</taxon>
        <taxon>Mucilaginibacter</taxon>
    </lineage>
</organism>
<dbReference type="InterPro" id="IPR008947">
    <property type="entry name" value="PLipase_C/P1_nuclease_dom_sf"/>
</dbReference>
<dbReference type="PROSITE" id="PS51257">
    <property type="entry name" value="PROKAR_LIPOPROTEIN"/>
    <property type="match status" value="1"/>
</dbReference>
<dbReference type="STRING" id="1302689.RG47T_0464"/>
<evidence type="ECO:0000313" key="2">
    <source>
        <dbReference type="Proteomes" id="UP000186720"/>
    </source>
</evidence>
<name>A0A1Q5ZTD5_9SPHI</name>
<sequence>MKPALRLCLALIILLSCSSWGFFAHYRIHHLAVFILPKGMAAFYKSNIDYITEHAITADKRRYNDSTEAPRHFFDADYYGKTPFKTVPHKWNDAVACYSKDTLIKYGTVPWSIQYQYYKLVRAFKAHDTTGILHASADLGHYVSDACVPLHLTKNYDGQLTNQKGIHSLWESRLPEQFASHYHLYIGKARYIDNPLSEAFIICRGSYKAVDSVISFDQLLSKTFPADKKYTLQQRGAHKINDYSPAYCAAYNKLMHDMVERRMRTAILAVGSYWYSAWVDAGQPDLNKLIAVKMSVEEKGKLDKEEAAFKEPLLTSPKARK</sequence>
<reference evidence="1 2" key="1">
    <citation type="submission" date="2016-11" db="EMBL/GenBank/DDBJ databases">
        <title>Whole Genome Sequencing of Mucilaginibacter polytrichastri RG4-7(T) isolated from the moss sample.</title>
        <authorList>
            <person name="Li Y."/>
        </authorList>
    </citation>
    <scope>NUCLEOTIDE SEQUENCE [LARGE SCALE GENOMIC DNA]</scope>
    <source>
        <strain evidence="1 2">RG4-7</strain>
    </source>
</reference>
<dbReference type="Proteomes" id="UP000186720">
    <property type="component" value="Unassembled WGS sequence"/>
</dbReference>
<proteinExistence type="predicted"/>
<evidence type="ECO:0008006" key="3">
    <source>
        <dbReference type="Google" id="ProtNLM"/>
    </source>
</evidence>
<keyword evidence="2" id="KW-1185">Reference proteome</keyword>
<dbReference type="RefSeq" id="WP_074487828.1">
    <property type="nucleotide sequence ID" value="NZ_FPAM01000001.1"/>
</dbReference>
<protein>
    <recommendedName>
        <fullName evidence="3">S1/P1 Nuclease</fullName>
    </recommendedName>
</protein>
<dbReference type="Gene3D" id="1.10.575.10">
    <property type="entry name" value="P1 Nuclease"/>
    <property type="match status" value="1"/>
</dbReference>
<gene>
    <name evidence="1" type="ORF">RG47T_0464</name>
</gene>
<dbReference type="EMBL" id="MPPL01000001">
    <property type="protein sequence ID" value="OKS85026.1"/>
    <property type="molecule type" value="Genomic_DNA"/>
</dbReference>
<dbReference type="AlphaFoldDB" id="A0A1Q5ZTD5"/>
<dbReference type="SUPFAM" id="SSF48537">
    <property type="entry name" value="Phospholipase C/P1 nuclease"/>
    <property type="match status" value="1"/>
</dbReference>
<accession>A0A1Q5ZTD5</accession>
<evidence type="ECO:0000313" key="1">
    <source>
        <dbReference type="EMBL" id="OKS85026.1"/>
    </source>
</evidence>